<keyword evidence="3" id="KW-1185">Reference proteome</keyword>
<sequence>MLLLTKGRYSMSKIAYMTYLVNEIPIVFHSALMSLAKELVAYEQQLTMDVLGKQRHMVPVDSVKDFFIEDSVVVVAFNEREELPVGFCSYWAEPTQGRLIIDTVYVAPAYRQQGIARAMLAGPLDMGFSLIDIHAMANNPAALKLYASLGFKPYITTMTKVN</sequence>
<proteinExistence type="predicted"/>
<feature type="domain" description="N-acetyltransferase" evidence="1">
    <location>
        <begin position="26"/>
        <end position="162"/>
    </location>
</feature>
<dbReference type="Pfam" id="PF00583">
    <property type="entry name" value="Acetyltransf_1"/>
    <property type="match status" value="1"/>
</dbReference>
<dbReference type="PROSITE" id="PS51186">
    <property type="entry name" value="GNAT"/>
    <property type="match status" value="1"/>
</dbReference>
<name>A0A223LHU3_9CAUD</name>
<dbReference type="InterPro" id="IPR000182">
    <property type="entry name" value="GNAT_dom"/>
</dbReference>
<dbReference type="EMBL" id="MF459646">
    <property type="protein sequence ID" value="ASU03545.1"/>
    <property type="molecule type" value="Genomic_DNA"/>
</dbReference>
<evidence type="ECO:0000313" key="2">
    <source>
        <dbReference type="EMBL" id="ASU03545.1"/>
    </source>
</evidence>
<protein>
    <submittedName>
        <fullName evidence="2">Putative acetyltransferase family protein</fullName>
    </submittedName>
</protein>
<dbReference type="Proteomes" id="UP000225553">
    <property type="component" value="Segment"/>
</dbReference>
<dbReference type="CDD" id="cd04301">
    <property type="entry name" value="NAT_SF"/>
    <property type="match status" value="1"/>
</dbReference>
<keyword evidence="2" id="KW-0808">Transferase</keyword>
<gene>
    <name evidence="2" type="ORF">RISINGSUN_125</name>
</gene>
<reference evidence="3" key="1">
    <citation type="submission" date="2017-07" db="EMBL/GenBank/DDBJ databases">
        <authorList>
            <person name="Putnam M.J."/>
            <person name="Sharma R."/>
            <person name="Kruger J.L."/>
            <person name="Berg J.A."/>
            <person name="Payne A.M."/>
            <person name="Fajardo C.P."/>
            <person name="Breakwell D.P."/>
            <person name="Hope S."/>
            <person name="Grose J.H."/>
        </authorList>
    </citation>
    <scope>NUCLEOTIDE SEQUENCE [LARGE SCALE GENOMIC DNA]</scope>
</reference>
<dbReference type="GO" id="GO:0016747">
    <property type="term" value="F:acyltransferase activity, transferring groups other than amino-acyl groups"/>
    <property type="evidence" value="ECO:0007669"/>
    <property type="project" value="InterPro"/>
</dbReference>
<dbReference type="SUPFAM" id="SSF55729">
    <property type="entry name" value="Acyl-CoA N-acyltransferases (Nat)"/>
    <property type="match status" value="1"/>
</dbReference>
<dbReference type="InterPro" id="IPR016181">
    <property type="entry name" value="Acyl_CoA_acyltransferase"/>
</dbReference>
<accession>A0A223LHU3</accession>
<organism evidence="2 3">
    <name type="scientific">Erwinia phage vB_EamM_RisingSun</name>
    <dbReference type="NCBI Taxonomy" id="2026080"/>
    <lineage>
        <taxon>Viruses</taxon>
        <taxon>Duplodnaviria</taxon>
        <taxon>Heunggongvirae</taxon>
        <taxon>Uroviricota</taxon>
        <taxon>Caudoviricetes</taxon>
        <taxon>Chimalliviridae</taxon>
        <taxon>Risingsunvirus</taxon>
        <taxon>Risingsunvirus risingsun</taxon>
    </lineage>
</organism>
<dbReference type="Gene3D" id="3.40.630.30">
    <property type="match status" value="1"/>
</dbReference>
<evidence type="ECO:0000313" key="3">
    <source>
        <dbReference type="Proteomes" id="UP000225553"/>
    </source>
</evidence>
<evidence type="ECO:0000259" key="1">
    <source>
        <dbReference type="PROSITE" id="PS51186"/>
    </source>
</evidence>